<dbReference type="SUPFAM" id="SSF141371">
    <property type="entry name" value="PilZ domain-like"/>
    <property type="match status" value="2"/>
</dbReference>
<evidence type="ECO:0000313" key="3">
    <source>
        <dbReference type="Proteomes" id="UP000325286"/>
    </source>
</evidence>
<keyword evidence="3" id="KW-1185">Reference proteome</keyword>
<name>A0A5B9QQE5_9BACT</name>
<reference evidence="2 3" key="1">
    <citation type="submission" date="2019-08" db="EMBL/GenBank/DDBJ databases">
        <title>Deep-cultivation of Planctomycetes and their phenomic and genomic characterization uncovers novel biology.</title>
        <authorList>
            <person name="Wiegand S."/>
            <person name="Jogler M."/>
            <person name="Boedeker C."/>
            <person name="Pinto D."/>
            <person name="Vollmers J."/>
            <person name="Rivas-Marin E."/>
            <person name="Kohn T."/>
            <person name="Peeters S.H."/>
            <person name="Heuer A."/>
            <person name="Rast P."/>
            <person name="Oberbeckmann S."/>
            <person name="Bunk B."/>
            <person name="Jeske O."/>
            <person name="Meyerdierks A."/>
            <person name="Storesund J.E."/>
            <person name="Kallscheuer N."/>
            <person name="Luecker S."/>
            <person name="Lage O.M."/>
            <person name="Pohl T."/>
            <person name="Merkel B.J."/>
            <person name="Hornburger P."/>
            <person name="Mueller R.-W."/>
            <person name="Bruemmer F."/>
            <person name="Labrenz M."/>
            <person name="Spormann A.M."/>
            <person name="Op den Camp H."/>
            <person name="Overmann J."/>
            <person name="Amann R."/>
            <person name="Jetten M.S.M."/>
            <person name="Mascher T."/>
            <person name="Medema M.H."/>
            <person name="Devos D.P."/>
            <person name="Kaster A.-K."/>
            <person name="Ovreas L."/>
            <person name="Rohde M."/>
            <person name="Galperin M.Y."/>
            <person name="Jogler C."/>
        </authorList>
    </citation>
    <scope>NUCLEOTIDE SEQUENCE [LARGE SCALE GENOMIC DNA]</scope>
    <source>
        <strain evidence="2 3">UC8</strain>
    </source>
</reference>
<organism evidence="2 3">
    <name type="scientific">Roseimaritima ulvae</name>
    <dbReference type="NCBI Taxonomy" id="980254"/>
    <lineage>
        <taxon>Bacteria</taxon>
        <taxon>Pseudomonadati</taxon>
        <taxon>Planctomycetota</taxon>
        <taxon>Planctomycetia</taxon>
        <taxon>Pirellulales</taxon>
        <taxon>Pirellulaceae</taxon>
        <taxon>Roseimaritima</taxon>
    </lineage>
</organism>
<dbReference type="AlphaFoldDB" id="A0A5B9QQE5"/>
<accession>A0A5B9QQE5</accession>
<evidence type="ECO:0000313" key="2">
    <source>
        <dbReference type="EMBL" id="QEG41228.1"/>
    </source>
</evidence>
<evidence type="ECO:0000259" key="1">
    <source>
        <dbReference type="Pfam" id="PF07238"/>
    </source>
</evidence>
<sequence length="214" mass="23516">MTSTNDSSGRLQDRFAVDATSPVPVWVAAGMHWNEAAIVGRLSDISASGCQLQTTQCLPNESSTVITKIEKPEQAFSMEAAARVCWARQTRVGQFAYGLRFRRPLPDVVLQSMVMRGIVTRRDNDRQPIQIPAELHRQLVSGKPMQAMIANVSEGGLQLLTAASLEIGERLLARLDNGRSSMLRVVWTMAQDNKFRVGCAFLNVASKNAIHHAA</sequence>
<dbReference type="EMBL" id="CP042914">
    <property type="protein sequence ID" value="QEG41228.1"/>
    <property type="molecule type" value="Genomic_DNA"/>
</dbReference>
<feature type="domain" description="PilZ" evidence="1">
    <location>
        <begin position="23"/>
        <end position="107"/>
    </location>
</feature>
<feature type="domain" description="PilZ" evidence="1">
    <location>
        <begin position="121"/>
        <end position="207"/>
    </location>
</feature>
<dbReference type="Pfam" id="PF07238">
    <property type="entry name" value="PilZ"/>
    <property type="match status" value="2"/>
</dbReference>
<protein>
    <submittedName>
        <fullName evidence="2">PilZ domain protein</fullName>
    </submittedName>
</protein>
<dbReference type="KEGG" id="rul:UC8_32470"/>
<dbReference type="GO" id="GO:0035438">
    <property type="term" value="F:cyclic-di-GMP binding"/>
    <property type="evidence" value="ECO:0007669"/>
    <property type="project" value="InterPro"/>
</dbReference>
<dbReference type="Gene3D" id="2.40.10.220">
    <property type="entry name" value="predicted glycosyltransferase like domains"/>
    <property type="match status" value="2"/>
</dbReference>
<dbReference type="InterPro" id="IPR009875">
    <property type="entry name" value="PilZ_domain"/>
</dbReference>
<dbReference type="OrthoDB" id="255907at2"/>
<dbReference type="RefSeq" id="WP_068139359.1">
    <property type="nucleotide sequence ID" value="NZ_CP042914.1"/>
</dbReference>
<dbReference type="Proteomes" id="UP000325286">
    <property type="component" value="Chromosome"/>
</dbReference>
<gene>
    <name evidence="2" type="ORF">UC8_32470</name>
</gene>
<proteinExistence type="predicted"/>